<dbReference type="RefSeq" id="WP_119380682.1">
    <property type="nucleotide sequence ID" value="NZ_QWGB01000014.1"/>
</dbReference>
<accession>A0A399QQB2</accession>
<keyword evidence="6" id="KW-0808">Transferase</keyword>
<dbReference type="PROSITE" id="PS50110">
    <property type="entry name" value="RESPONSE_REGULATORY"/>
    <property type="match status" value="1"/>
</dbReference>
<protein>
    <recommendedName>
        <fullName evidence="2">histidine kinase</fullName>
        <ecNumber evidence="2">2.7.13.3</ecNumber>
    </recommendedName>
</protein>
<dbReference type="InterPro" id="IPR003018">
    <property type="entry name" value="GAF"/>
</dbReference>
<dbReference type="InterPro" id="IPR029016">
    <property type="entry name" value="GAF-like_dom_sf"/>
</dbReference>
<evidence type="ECO:0000256" key="11">
    <source>
        <dbReference type="ARBA" id="ARBA00023170"/>
    </source>
</evidence>
<keyword evidence="9" id="KW-0067">ATP-binding</keyword>
<dbReference type="InterPro" id="IPR009219">
    <property type="entry name" value="Bactrphtchr_CheY"/>
</dbReference>
<keyword evidence="8" id="KW-0418">Kinase</keyword>
<evidence type="ECO:0000256" key="5">
    <source>
        <dbReference type="ARBA" id="ARBA00022606"/>
    </source>
</evidence>
<dbReference type="Pfam" id="PF01590">
    <property type="entry name" value="GAF"/>
    <property type="match status" value="1"/>
</dbReference>
<dbReference type="Pfam" id="PF00360">
    <property type="entry name" value="PHY"/>
    <property type="match status" value="1"/>
</dbReference>
<dbReference type="GO" id="GO:0006355">
    <property type="term" value="P:regulation of DNA-templated transcription"/>
    <property type="evidence" value="ECO:0007669"/>
    <property type="project" value="InterPro"/>
</dbReference>
<keyword evidence="16" id="KW-1185">Reference proteome</keyword>
<dbReference type="InterPro" id="IPR001294">
    <property type="entry name" value="Phytochrome"/>
</dbReference>
<keyword evidence="7" id="KW-0547">Nucleotide-binding</keyword>
<dbReference type="SMART" id="SM00065">
    <property type="entry name" value="GAF"/>
    <property type="match status" value="1"/>
</dbReference>
<proteinExistence type="predicted"/>
<dbReference type="Gene3D" id="3.40.50.2300">
    <property type="match status" value="1"/>
</dbReference>
<feature type="domain" description="Phytochrome chromophore attachment site" evidence="13">
    <location>
        <begin position="149"/>
        <end position="306"/>
    </location>
</feature>
<dbReference type="PANTHER" id="PTHR41523">
    <property type="entry name" value="TWO-COMPONENT SYSTEM SENSOR PROTEIN"/>
    <property type="match status" value="1"/>
</dbReference>
<dbReference type="InterPro" id="IPR011006">
    <property type="entry name" value="CheY-like_superfamily"/>
</dbReference>
<evidence type="ECO:0000259" key="14">
    <source>
        <dbReference type="PROSITE" id="PS50110"/>
    </source>
</evidence>
<dbReference type="Pfam" id="PF07536">
    <property type="entry name" value="HWE_HK"/>
    <property type="match status" value="1"/>
</dbReference>
<gene>
    <name evidence="15" type="ORF">D1224_14655</name>
</gene>
<dbReference type="GO" id="GO:0005524">
    <property type="term" value="F:ATP binding"/>
    <property type="evidence" value="ECO:0007669"/>
    <property type="project" value="UniProtKB-KW"/>
</dbReference>
<dbReference type="GO" id="GO:0004673">
    <property type="term" value="F:protein histidine kinase activity"/>
    <property type="evidence" value="ECO:0007669"/>
    <property type="project" value="UniProtKB-EC"/>
</dbReference>
<dbReference type="SMART" id="SM00448">
    <property type="entry name" value="REC"/>
    <property type="match status" value="1"/>
</dbReference>
<dbReference type="InterPro" id="IPR000014">
    <property type="entry name" value="PAS"/>
</dbReference>
<dbReference type="EMBL" id="QWGB01000014">
    <property type="protein sequence ID" value="RIJ20365.1"/>
    <property type="molecule type" value="Genomic_DNA"/>
</dbReference>
<dbReference type="GO" id="GO:0009584">
    <property type="term" value="P:detection of visible light"/>
    <property type="evidence" value="ECO:0007669"/>
    <property type="project" value="InterPro"/>
</dbReference>
<dbReference type="Gene3D" id="3.30.565.10">
    <property type="entry name" value="Histidine kinase-like ATPase, C-terminal domain"/>
    <property type="match status" value="1"/>
</dbReference>
<evidence type="ECO:0000256" key="6">
    <source>
        <dbReference type="ARBA" id="ARBA00022679"/>
    </source>
</evidence>
<dbReference type="SMART" id="SM00911">
    <property type="entry name" value="HWE_HK"/>
    <property type="match status" value="1"/>
</dbReference>
<dbReference type="Pfam" id="PF08446">
    <property type="entry name" value="PAS_2"/>
    <property type="match status" value="1"/>
</dbReference>
<dbReference type="Proteomes" id="UP000265431">
    <property type="component" value="Unassembled WGS sequence"/>
</dbReference>
<dbReference type="Gene3D" id="3.30.450.20">
    <property type="entry name" value="PAS domain"/>
    <property type="match status" value="1"/>
</dbReference>
<dbReference type="InterPro" id="IPR036890">
    <property type="entry name" value="HATPase_C_sf"/>
</dbReference>
<keyword evidence="5" id="KW-0716">Sensory transduction</keyword>
<keyword evidence="4 12" id="KW-0597">Phosphoprotein</keyword>
<feature type="modified residue" description="4-aspartylphosphate" evidence="12">
    <location>
        <position position="794"/>
    </location>
</feature>
<dbReference type="OrthoDB" id="489241at2"/>
<dbReference type="EC" id="2.7.13.3" evidence="2"/>
<dbReference type="CDD" id="cd00130">
    <property type="entry name" value="PAS"/>
    <property type="match status" value="1"/>
</dbReference>
<dbReference type="InterPro" id="IPR013654">
    <property type="entry name" value="PAS_2"/>
</dbReference>
<dbReference type="Gene3D" id="3.30.450.40">
    <property type="match status" value="1"/>
</dbReference>
<evidence type="ECO:0000256" key="3">
    <source>
        <dbReference type="ARBA" id="ARBA00022543"/>
    </source>
</evidence>
<comment type="caution">
    <text evidence="15">The sequence shown here is derived from an EMBL/GenBank/DDBJ whole genome shotgun (WGS) entry which is preliminary data.</text>
</comment>
<evidence type="ECO:0000256" key="2">
    <source>
        <dbReference type="ARBA" id="ARBA00012438"/>
    </source>
</evidence>
<evidence type="ECO:0000256" key="9">
    <source>
        <dbReference type="ARBA" id="ARBA00022840"/>
    </source>
</evidence>
<evidence type="ECO:0000256" key="8">
    <source>
        <dbReference type="ARBA" id="ARBA00022777"/>
    </source>
</evidence>
<dbReference type="SUPFAM" id="SSF52172">
    <property type="entry name" value="CheY-like"/>
    <property type="match status" value="1"/>
</dbReference>
<evidence type="ECO:0000313" key="15">
    <source>
        <dbReference type="EMBL" id="RIJ20365.1"/>
    </source>
</evidence>
<dbReference type="InterPro" id="IPR016132">
    <property type="entry name" value="Phyto_chromo_attachment"/>
</dbReference>
<organism evidence="15 16">
    <name type="scientific">Henriciella barbarensis</name>
    <dbReference type="NCBI Taxonomy" id="86342"/>
    <lineage>
        <taxon>Bacteria</taxon>
        <taxon>Pseudomonadati</taxon>
        <taxon>Pseudomonadota</taxon>
        <taxon>Alphaproteobacteria</taxon>
        <taxon>Hyphomonadales</taxon>
        <taxon>Hyphomonadaceae</taxon>
        <taxon>Henriciella</taxon>
    </lineage>
</organism>
<dbReference type="PIRSF" id="PIRSF036397">
    <property type="entry name" value="Bactrphtchrm_rec"/>
    <property type="match status" value="1"/>
</dbReference>
<dbReference type="AlphaFoldDB" id="A0A399QQB2"/>
<evidence type="ECO:0000256" key="7">
    <source>
        <dbReference type="ARBA" id="ARBA00022741"/>
    </source>
</evidence>
<evidence type="ECO:0000256" key="12">
    <source>
        <dbReference type="PROSITE-ProRule" id="PRU00169"/>
    </source>
</evidence>
<comment type="catalytic activity">
    <reaction evidence="1">
        <text>ATP + protein L-histidine = ADP + protein N-phospho-L-histidine.</text>
        <dbReference type="EC" id="2.7.13.3"/>
    </reaction>
</comment>
<dbReference type="PANTHER" id="PTHR41523:SF7">
    <property type="entry name" value="HISTIDINE KINASE"/>
    <property type="match status" value="1"/>
</dbReference>
<dbReference type="PRINTS" id="PR01033">
    <property type="entry name" value="PHYTOCHROME"/>
</dbReference>
<reference evidence="15 16" key="1">
    <citation type="submission" date="2018-08" db="EMBL/GenBank/DDBJ databases">
        <title>Henriciella mobilis sp. nov., isolated from seawater.</title>
        <authorList>
            <person name="Cheng H."/>
            <person name="Wu Y.-H."/>
            <person name="Xu X.-W."/>
            <person name="Guo L.-L."/>
        </authorList>
    </citation>
    <scope>NUCLEOTIDE SEQUENCE [LARGE SCALE GENOMIC DNA]</scope>
    <source>
        <strain evidence="15 16">CCUG66934</strain>
    </source>
</reference>
<dbReference type="InterPro" id="IPR043150">
    <property type="entry name" value="Phytochrome_PHY_sf"/>
</dbReference>
<feature type="domain" description="Response regulatory" evidence="14">
    <location>
        <begin position="744"/>
        <end position="855"/>
    </location>
</feature>
<evidence type="ECO:0000256" key="10">
    <source>
        <dbReference type="ARBA" id="ARBA00022991"/>
    </source>
</evidence>
<dbReference type="GO" id="GO:0009881">
    <property type="term" value="F:photoreceptor activity"/>
    <property type="evidence" value="ECO:0007669"/>
    <property type="project" value="UniProtKB-KW"/>
</dbReference>
<dbReference type="InterPro" id="IPR001789">
    <property type="entry name" value="Sig_transdc_resp-reg_receiver"/>
</dbReference>
<dbReference type="GO" id="GO:0000160">
    <property type="term" value="P:phosphorelay signal transduction system"/>
    <property type="evidence" value="ECO:0007669"/>
    <property type="project" value="InterPro"/>
</dbReference>
<dbReference type="InterPro" id="IPR011102">
    <property type="entry name" value="Sig_transdc_His_kinase_HWE"/>
</dbReference>
<keyword evidence="10" id="KW-0157">Chromophore</keyword>
<dbReference type="InterPro" id="IPR013515">
    <property type="entry name" value="Phytochrome_cen-reg"/>
</dbReference>
<evidence type="ECO:0000256" key="1">
    <source>
        <dbReference type="ARBA" id="ARBA00000085"/>
    </source>
</evidence>
<dbReference type="Gene3D" id="3.30.450.270">
    <property type="match status" value="1"/>
</dbReference>
<sequence>MTKNTVSPDTKIDLTNCDREPIHILGHVQQFGCLIAVNSDWLIQHVSLNVADFLSKDPEALIGEPLKDIIAPAALQDIRSRVQRLEGDDAVERLFGLNLLTGSDEKFNAAVHISGQSVLIEIEPQRAEITSDYTSYVRPMVDRVRKAKTVRELCKIAARQMKALTGFDRVMVYRFGADQSGEVIAEAVSPNVDSFLGLHYPATDIPQQARELYRRNLLRIISNVRESVSPIIPERSPEGQPLDLSMSGLRAVSPIHIEYLKNMGVDASLSVSILHRENLWGLFACHHYEPRVLSYEIRSAAELFAQLFSFVLGQLLADEASEHTRRVQVLHDRLMAQLAGGQSVREHFQTIAEALSSVIPNDGVAAYVDGEFVTLGTTPTRDEVMGIIRFLNTTAGGRAYATDELGAVHPPAQDYVARAAGLLAVPVSRRPRDYVVLFRQEFTRKVNWAGNPEKPVTLGPNGARLTPRKSFETWQQTVTGQSMPWLKSEIAAAEQLRVTLLEVVLRMSDEANQERMRANERQELLIAELNHRVRNILNLIRGLVGQSSREAGSVEELSNIIGNRVHALARAHDQLTEDNWGPASLQGLIRTETEAYLGNKASRVRVKGPDVLLMPNAFSTMSLVLHELTTNSAKYGALADSEGEIIMEVKPGAENELVLEWRERGGPAVQAPTRQGFGTTIITRSIPHELGGTADVRYAFTGLEADFVIPAKHVSEFVDAAYASTMSMPLSAARQDPQSGLDGPVLLVEDNMIIALDAEDILMEAGADNVAVCSSVREARQAMATTEFRIALLDVNLGNETSEPVAHDLQEAGTPFIFATGYGDSSVLSSKFPNVPVLKKPYNQADLLQAMSTALSKD</sequence>
<evidence type="ECO:0000259" key="13">
    <source>
        <dbReference type="PROSITE" id="PS50046"/>
    </source>
</evidence>
<dbReference type="SUPFAM" id="SSF55781">
    <property type="entry name" value="GAF domain-like"/>
    <property type="match status" value="2"/>
</dbReference>
<evidence type="ECO:0000256" key="4">
    <source>
        <dbReference type="ARBA" id="ARBA00022553"/>
    </source>
</evidence>
<name>A0A399QQB2_9PROT</name>
<evidence type="ECO:0000313" key="16">
    <source>
        <dbReference type="Proteomes" id="UP000265431"/>
    </source>
</evidence>
<dbReference type="SUPFAM" id="SSF55785">
    <property type="entry name" value="PYP-like sensor domain (PAS domain)"/>
    <property type="match status" value="1"/>
</dbReference>
<keyword evidence="3" id="KW-0600">Photoreceptor protein</keyword>
<dbReference type="InterPro" id="IPR035965">
    <property type="entry name" value="PAS-like_dom_sf"/>
</dbReference>
<keyword evidence="11" id="KW-0675">Receptor</keyword>
<dbReference type="PROSITE" id="PS50046">
    <property type="entry name" value="PHYTOCHROME_2"/>
    <property type="match status" value="1"/>
</dbReference>